<keyword evidence="2" id="KW-0378">Hydrolase</keyword>
<keyword evidence="2" id="KW-0255">Endonuclease</keyword>
<dbReference type="RefSeq" id="WP_380044857.1">
    <property type="nucleotide sequence ID" value="NZ_JBHLTC010000009.1"/>
</dbReference>
<comment type="caution">
    <text evidence="2">The sequence shown here is derived from an EMBL/GenBank/DDBJ whole genome shotgun (WGS) entry which is preliminary data.</text>
</comment>
<reference evidence="2 3" key="1">
    <citation type="submission" date="2024-09" db="EMBL/GenBank/DDBJ databases">
        <authorList>
            <person name="Sun Q."/>
            <person name="Mori K."/>
        </authorList>
    </citation>
    <scope>NUCLEOTIDE SEQUENCE [LARGE SCALE GENOMIC DNA]</scope>
    <source>
        <strain evidence="2 3">CGMCC 1.15906</strain>
    </source>
</reference>
<dbReference type="GO" id="GO:0004519">
    <property type="term" value="F:endonuclease activity"/>
    <property type="evidence" value="ECO:0007669"/>
    <property type="project" value="UniProtKB-KW"/>
</dbReference>
<evidence type="ECO:0000313" key="2">
    <source>
        <dbReference type="EMBL" id="MFC0624086.1"/>
    </source>
</evidence>
<name>A0ABV6QHH2_9ACTN</name>
<protein>
    <submittedName>
        <fullName evidence="2">Endonuclease/exonuclease/phosphatase family protein</fullName>
    </submittedName>
</protein>
<dbReference type="InterPro" id="IPR051916">
    <property type="entry name" value="GPI-anchor_lipid_remodeler"/>
</dbReference>
<sequence>MVRVCGLQEVWDDGERNLVGWLADELGYHWAFAPSPAPETWQRRNGEWGTAFGNAVLSRWPISEQAVTDLSGDDGRTLLFARIDSPGGRLPFFTTHLTSTVGGSPARCAQVRQVCEVIAVNSPAGGYPAVLTGDLNAEPDSDELRLLGGHKTAPPVPGLVLIDAWRYADAGDPGFPWQRRNPYVAATLEPDARVDYVHVGLPAGGGVGHVESVRLVGDEPVDDVWASDHSAVLVELADRRD</sequence>
<dbReference type="EMBL" id="JBHLTC010000009">
    <property type="protein sequence ID" value="MFC0624086.1"/>
    <property type="molecule type" value="Genomic_DNA"/>
</dbReference>
<evidence type="ECO:0000313" key="3">
    <source>
        <dbReference type="Proteomes" id="UP001589890"/>
    </source>
</evidence>
<dbReference type="SUPFAM" id="SSF56219">
    <property type="entry name" value="DNase I-like"/>
    <property type="match status" value="1"/>
</dbReference>
<keyword evidence="3" id="KW-1185">Reference proteome</keyword>
<accession>A0ABV6QHH2</accession>
<proteinExistence type="predicted"/>
<dbReference type="PANTHER" id="PTHR14859">
    <property type="entry name" value="CALCOFLUOR WHITE HYPERSENSITIVE PROTEIN PRECURSOR"/>
    <property type="match status" value="1"/>
</dbReference>
<dbReference type="Pfam" id="PF03372">
    <property type="entry name" value="Exo_endo_phos"/>
    <property type="match status" value="1"/>
</dbReference>
<feature type="domain" description="Endonuclease/exonuclease/phosphatase" evidence="1">
    <location>
        <begin position="4"/>
        <end position="229"/>
    </location>
</feature>
<dbReference type="PANTHER" id="PTHR14859:SF15">
    <property type="entry name" value="ENDONUCLEASE_EXONUCLEASE_PHOSPHATASE DOMAIN-CONTAINING PROTEIN"/>
    <property type="match status" value="1"/>
</dbReference>
<evidence type="ECO:0000259" key="1">
    <source>
        <dbReference type="Pfam" id="PF03372"/>
    </source>
</evidence>
<dbReference type="Proteomes" id="UP001589890">
    <property type="component" value="Unassembled WGS sequence"/>
</dbReference>
<keyword evidence="2" id="KW-0540">Nuclease</keyword>
<dbReference type="InterPro" id="IPR005135">
    <property type="entry name" value="Endo/exonuclease/phosphatase"/>
</dbReference>
<dbReference type="InterPro" id="IPR036691">
    <property type="entry name" value="Endo/exonu/phosph_ase_sf"/>
</dbReference>
<organism evidence="2 3">
    <name type="scientific">Kribbella deserti</name>
    <dbReference type="NCBI Taxonomy" id="1926257"/>
    <lineage>
        <taxon>Bacteria</taxon>
        <taxon>Bacillati</taxon>
        <taxon>Actinomycetota</taxon>
        <taxon>Actinomycetes</taxon>
        <taxon>Propionibacteriales</taxon>
        <taxon>Kribbellaceae</taxon>
        <taxon>Kribbella</taxon>
    </lineage>
</organism>
<gene>
    <name evidence="2" type="ORF">ACFFGN_08430</name>
</gene>
<dbReference type="Gene3D" id="3.60.10.10">
    <property type="entry name" value="Endonuclease/exonuclease/phosphatase"/>
    <property type="match status" value="1"/>
</dbReference>